<keyword evidence="3" id="KW-1185">Reference proteome</keyword>
<accession>A0A0R2CG48</accession>
<keyword evidence="1" id="KW-0812">Transmembrane</keyword>
<comment type="caution">
    <text evidence="2">The sequence shown here is derived from an EMBL/GenBank/DDBJ whole genome shotgun (WGS) entry which is preliminary data.</text>
</comment>
<evidence type="ECO:0000256" key="1">
    <source>
        <dbReference type="SAM" id="Phobius"/>
    </source>
</evidence>
<feature type="transmembrane region" description="Helical" evidence="1">
    <location>
        <begin position="89"/>
        <end position="109"/>
    </location>
</feature>
<dbReference type="PANTHER" id="PTHR37314">
    <property type="entry name" value="SLR0142 PROTEIN"/>
    <property type="match status" value="1"/>
</dbReference>
<dbReference type="Pfam" id="PF06912">
    <property type="entry name" value="DUF1275"/>
    <property type="match status" value="1"/>
</dbReference>
<sequence>MKNHRIHESIYFAAILTMIAGGIDAYSYIFHGEVFAGLQTGNLTLLGIQLGHLQFKQAIRYISSIIAFSVGTVVVREIQHKYKEEQANLRRYIILFFEFILLVAVSLISNVVPNYVSSILLSIAAAAELQEFRVLKGKAFTPLMMTGNLRTLMENLYDSLKFRNIENLKKARDTFIIMVSFAFGAALIGVFSIFLGMRTILIPALLVIISMISLRYLQKK</sequence>
<feature type="transmembrane region" description="Helical" evidence="1">
    <location>
        <begin position="200"/>
        <end position="217"/>
    </location>
</feature>
<feature type="transmembrane region" description="Helical" evidence="1">
    <location>
        <begin position="175"/>
        <end position="194"/>
    </location>
</feature>
<reference evidence="2 3" key="1">
    <citation type="journal article" date="2015" name="Genome Announc.">
        <title>Expanding the biotechnology potential of lactobacilli through comparative genomics of 213 strains and associated genera.</title>
        <authorList>
            <person name="Sun Z."/>
            <person name="Harris H.M."/>
            <person name="McCann A."/>
            <person name="Guo C."/>
            <person name="Argimon S."/>
            <person name="Zhang W."/>
            <person name="Yang X."/>
            <person name="Jeffery I.B."/>
            <person name="Cooney J.C."/>
            <person name="Kagawa T.F."/>
            <person name="Liu W."/>
            <person name="Song Y."/>
            <person name="Salvetti E."/>
            <person name="Wrobel A."/>
            <person name="Rasinkangas P."/>
            <person name="Parkhill J."/>
            <person name="Rea M.C."/>
            <person name="O'Sullivan O."/>
            <person name="Ritari J."/>
            <person name="Douillard F.P."/>
            <person name="Paul Ross R."/>
            <person name="Yang R."/>
            <person name="Briner A.E."/>
            <person name="Felis G.E."/>
            <person name="de Vos W.M."/>
            <person name="Barrangou R."/>
            <person name="Klaenhammer T.R."/>
            <person name="Caufield P.W."/>
            <person name="Cui Y."/>
            <person name="Zhang H."/>
            <person name="O'Toole P.W."/>
        </authorList>
    </citation>
    <scope>NUCLEOTIDE SEQUENCE [LARGE SCALE GENOMIC DNA]</scope>
    <source>
        <strain evidence="2 3">DSM 21116</strain>
    </source>
</reference>
<name>A0A0R2CG48_9LACO</name>
<organism evidence="2 3">
    <name type="scientific">Liquorilactobacillus cacaonum DSM 21116</name>
    <dbReference type="NCBI Taxonomy" id="1423729"/>
    <lineage>
        <taxon>Bacteria</taxon>
        <taxon>Bacillati</taxon>
        <taxon>Bacillota</taxon>
        <taxon>Bacilli</taxon>
        <taxon>Lactobacillales</taxon>
        <taxon>Lactobacillaceae</taxon>
        <taxon>Liquorilactobacillus</taxon>
    </lineage>
</organism>
<dbReference type="PATRIC" id="fig|1423729.3.peg.666"/>
<evidence type="ECO:0008006" key="4">
    <source>
        <dbReference type="Google" id="ProtNLM"/>
    </source>
</evidence>
<dbReference type="InterPro" id="IPR010699">
    <property type="entry name" value="DUF1275"/>
</dbReference>
<keyword evidence="1" id="KW-0472">Membrane</keyword>
<keyword evidence="1" id="KW-1133">Transmembrane helix</keyword>
<protein>
    <recommendedName>
        <fullName evidence="4">DUF1275 domain-containing protein</fullName>
    </recommendedName>
</protein>
<gene>
    <name evidence="2" type="ORF">FC80_GL000659</name>
</gene>
<dbReference type="EMBL" id="AYZE01000014">
    <property type="protein sequence ID" value="KRM90669.1"/>
    <property type="molecule type" value="Genomic_DNA"/>
</dbReference>
<dbReference type="RefSeq" id="WP_057828898.1">
    <property type="nucleotide sequence ID" value="NZ_AYZE01000014.1"/>
</dbReference>
<evidence type="ECO:0000313" key="2">
    <source>
        <dbReference type="EMBL" id="KRM90669.1"/>
    </source>
</evidence>
<dbReference type="STRING" id="1423729.FC80_GL000659"/>
<proteinExistence type="predicted"/>
<dbReference type="AlphaFoldDB" id="A0A0R2CG48"/>
<dbReference type="Proteomes" id="UP000051131">
    <property type="component" value="Unassembled WGS sequence"/>
</dbReference>
<dbReference type="OrthoDB" id="7057004at2"/>
<feature type="transmembrane region" description="Helical" evidence="1">
    <location>
        <begin position="9"/>
        <end position="29"/>
    </location>
</feature>
<evidence type="ECO:0000313" key="3">
    <source>
        <dbReference type="Proteomes" id="UP000051131"/>
    </source>
</evidence>
<dbReference type="PANTHER" id="PTHR37314:SF4">
    <property type="entry name" value="UPF0700 TRANSMEMBRANE PROTEIN YOAK"/>
    <property type="match status" value="1"/>
</dbReference>